<accession>A0A1U7LWC7</accession>
<dbReference type="InterPro" id="IPR056437">
    <property type="entry name" value="Znf-C2H2_ZNF598/HEL2"/>
</dbReference>
<name>A0A1U7LWC7_NEOID</name>
<dbReference type="CDD" id="cd16615">
    <property type="entry name" value="RING-HC_ZNF598"/>
    <property type="match status" value="1"/>
</dbReference>
<keyword evidence="9 12" id="KW-0863">Zinc-finger</keyword>
<sequence>MVSSDPQNQQKHPNNEAHVSGKRSSEPKGGKANLKYGPQNQASLKTAPPNTDSPDIKRQIANIKDLAIAPQSEDESEICSICAEFVIYYASSPCNHRICHVCALRLRVLYKTINCAYCKTEQIHVIFTKDAERLYLDFKPSELAYEDKKLGISFESEQMMEDSLLLLRFNCPDPLCVVACKGWPDLRLHVRQAHEKLLCSLCTQHKKVFTHEHTLFSQKELTTHFKLGDQSSDQFDSTGFKGHPECGFCRKSFYDDDELFKHCREHHEKCHLCDCNGGQPQYFINYESLENHFRRDHFMCPFPQCLEQKFVVFASELDFKAHHIEKHPHALSSQEFKDIRRVTTSFMYEEPSRYNRIKRPQPTPQPPEPPRDESSMTRQERGVLRAVQAGLIPATTPSGRQYTVPRGSQQSVPVGYVDSTLHNRPTEMENAFPSLAGYLISQDILPVAALQDDGRNGIIFERLLRSMKGNESNFQIFRINISAYHDSQISAEDMIDSIWDLFGLKAEELGKVVSQCADLFDREELKVQLLSAWNDWKVTNQSQKSHLGISGLTSYNAIGNVSRVLKIKSSTASTTHPRGKHQNVWNMIEQAANRNIRPDNVSLRNQNNSRNRTPRTVWPAESTSNSLGSQRELEFPSLPTSKASQPHKNVDRSESGSRGNGIAWDGAYQCDNLPSNAPELGDGSRQGRRKQKGKQVIFKIGL</sequence>
<dbReference type="STRING" id="1198029.A0A1U7LWC7"/>
<feature type="region of interest" description="Disordered" evidence="13">
    <location>
        <begin position="1"/>
        <end position="56"/>
    </location>
</feature>
<dbReference type="OrthoDB" id="3838338at2759"/>
<evidence type="ECO:0000256" key="3">
    <source>
        <dbReference type="ARBA" id="ARBA00004906"/>
    </source>
</evidence>
<dbReference type="InterPro" id="IPR013087">
    <property type="entry name" value="Znf_C2H2_type"/>
</dbReference>
<dbReference type="EC" id="2.3.2.27" evidence="4"/>
<dbReference type="InterPro" id="IPR017907">
    <property type="entry name" value="Znf_RING_CS"/>
</dbReference>
<gene>
    <name evidence="15" type="ORF">NEOLI_000928</name>
</gene>
<dbReference type="InterPro" id="IPR057634">
    <property type="entry name" value="PAH_ZNF598/HEL2"/>
</dbReference>
<evidence type="ECO:0000256" key="5">
    <source>
        <dbReference type="ARBA" id="ARBA00022490"/>
    </source>
</evidence>
<feature type="compositionally biased region" description="Polar residues" evidence="13">
    <location>
        <begin position="1"/>
        <end position="12"/>
    </location>
</feature>
<evidence type="ECO:0000256" key="2">
    <source>
        <dbReference type="ARBA" id="ARBA00004496"/>
    </source>
</evidence>
<dbReference type="EMBL" id="LXFE01000143">
    <property type="protein sequence ID" value="OLL26852.1"/>
    <property type="molecule type" value="Genomic_DNA"/>
</dbReference>
<feature type="compositionally biased region" description="Basic and acidic residues" evidence="13">
    <location>
        <begin position="369"/>
        <end position="379"/>
    </location>
</feature>
<dbReference type="PROSITE" id="PS00518">
    <property type="entry name" value="ZF_RING_1"/>
    <property type="match status" value="1"/>
</dbReference>
<protein>
    <recommendedName>
        <fullName evidence="4">RING-type E3 ubiquitin transferase</fullName>
        <ecNumber evidence="4">2.3.2.27</ecNumber>
    </recommendedName>
</protein>
<dbReference type="InterPro" id="IPR041888">
    <property type="entry name" value="RING-HC_ZNF598/HEL2"/>
</dbReference>
<dbReference type="Pfam" id="PF23202">
    <property type="entry name" value="PAH_ZNF598"/>
    <property type="match status" value="1"/>
</dbReference>
<dbReference type="Pfam" id="PF25447">
    <property type="entry name" value="RING_ZNF598"/>
    <property type="match status" value="1"/>
</dbReference>
<proteinExistence type="inferred from homology"/>
<dbReference type="OMA" id="VFTHEHT"/>
<dbReference type="SUPFAM" id="SSF57850">
    <property type="entry name" value="RING/U-box"/>
    <property type="match status" value="1"/>
</dbReference>
<evidence type="ECO:0000259" key="14">
    <source>
        <dbReference type="PROSITE" id="PS50089"/>
    </source>
</evidence>
<evidence type="ECO:0000256" key="7">
    <source>
        <dbReference type="ARBA" id="ARBA00022679"/>
    </source>
</evidence>
<reference evidence="15 16" key="1">
    <citation type="submission" date="2016-04" db="EMBL/GenBank/DDBJ databases">
        <title>Evolutionary innovation and constraint leading to complex multicellularity in the Ascomycota.</title>
        <authorList>
            <person name="Cisse O."/>
            <person name="Nguyen A."/>
            <person name="Hewitt D.A."/>
            <person name="Jedd G."/>
            <person name="Stajich J.E."/>
        </authorList>
    </citation>
    <scope>NUCLEOTIDE SEQUENCE [LARGE SCALE GENOMIC DNA]</scope>
    <source>
        <strain evidence="15 16">DAH-3</strain>
    </source>
</reference>
<dbReference type="GO" id="GO:0016567">
    <property type="term" value="P:protein ubiquitination"/>
    <property type="evidence" value="ECO:0007669"/>
    <property type="project" value="TreeGrafter"/>
</dbReference>
<evidence type="ECO:0000256" key="10">
    <source>
        <dbReference type="ARBA" id="ARBA00022833"/>
    </source>
</evidence>
<dbReference type="PANTHER" id="PTHR22938">
    <property type="entry name" value="ZINC FINGER PROTEIN 598"/>
    <property type="match status" value="1"/>
</dbReference>
<evidence type="ECO:0000313" key="15">
    <source>
        <dbReference type="EMBL" id="OLL26852.1"/>
    </source>
</evidence>
<comment type="pathway">
    <text evidence="3">Protein modification; protein ubiquitination.</text>
</comment>
<keyword evidence="5" id="KW-0963">Cytoplasm</keyword>
<feature type="compositionally biased region" description="Polar residues" evidence="13">
    <location>
        <begin position="638"/>
        <end position="647"/>
    </location>
</feature>
<dbReference type="PANTHER" id="PTHR22938:SF0">
    <property type="entry name" value="E3 UBIQUITIN-PROTEIN LIGASE ZNF598"/>
    <property type="match status" value="1"/>
</dbReference>
<evidence type="ECO:0000256" key="4">
    <source>
        <dbReference type="ARBA" id="ARBA00012483"/>
    </source>
</evidence>
<dbReference type="Pfam" id="PF23230">
    <property type="entry name" value="zf-C2H2_13"/>
    <property type="match status" value="1"/>
</dbReference>
<feature type="region of interest" description="Disordered" evidence="13">
    <location>
        <begin position="350"/>
        <end position="379"/>
    </location>
</feature>
<dbReference type="InterPro" id="IPR044288">
    <property type="entry name" value="ZNF598/HEL2"/>
</dbReference>
<dbReference type="AlphaFoldDB" id="A0A1U7LWC7"/>
<keyword evidence="8" id="KW-0479">Metal-binding</keyword>
<dbReference type="GO" id="GO:0008270">
    <property type="term" value="F:zinc ion binding"/>
    <property type="evidence" value="ECO:0007669"/>
    <property type="project" value="UniProtKB-KW"/>
</dbReference>
<feature type="compositionally biased region" description="Polar residues" evidence="13">
    <location>
        <begin position="602"/>
        <end position="611"/>
    </location>
</feature>
<keyword evidence="7" id="KW-0808">Transferase</keyword>
<dbReference type="PROSITE" id="PS50089">
    <property type="entry name" value="ZF_RING_2"/>
    <property type="match status" value="1"/>
</dbReference>
<keyword evidence="6" id="KW-0597">Phosphoprotein</keyword>
<evidence type="ECO:0000256" key="9">
    <source>
        <dbReference type="ARBA" id="ARBA00022771"/>
    </source>
</evidence>
<evidence type="ECO:0000256" key="8">
    <source>
        <dbReference type="ARBA" id="ARBA00022723"/>
    </source>
</evidence>
<keyword evidence="16" id="KW-1185">Reference proteome</keyword>
<evidence type="ECO:0000313" key="16">
    <source>
        <dbReference type="Proteomes" id="UP000186594"/>
    </source>
</evidence>
<organism evidence="15 16">
    <name type="scientific">Neolecta irregularis (strain DAH-3)</name>
    <dbReference type="NCBI Taxonomy" id="1198029"/>
    <lineage>
        <taxon>Eukaryota</taxon>
        <taxon>Fungi</taxon>
        <taxon>Dikarya</taxon>
        <taxon>Ascomycota</taxon>
        <taxon>Taphrinomycotina</taxon>
        <taxon>Neolectales</taxon>
        <taxon>Neolectaceae</taxon>
        <taxon>Neolecta</taxon>
    </lineage>
</organism>
<dbReference type="Proteomes" id="UP000186594">
    <property type="component" value="Unassembled WGS sequence"/>
</dbReference>
<feature type="compositionally biased region" description="Polar residues" evidence="13">
    <location>
        <begin position="38"/>
        <end position="53"/>
    </location>
</feature>
<evidence type="ECO:0000256" key="11">
    <source>
        <dbReference type="ARBA" id="ARBA00035113"/>
    </source>
</evidence>
<feature type="region of interest" description="Disordered" evidence="13">
    <location>
        <begin position="596"/>
        <end position="696"/>
    </location>
</feature>
<evidence type="ECO:0000256" key="12">
    <source>
        <dbReference type="PROSITE-ProRule" id="PRU00175"/>
    </source>
</evidence>
<feature type="domain" description="RING-type" evidence="14">
    <location>
        <begin position="79"/>
        <end position="119"/>
    </location>
</feature>
<evidence type="ECO:0000256" key="13">
    <source>
        <dbReference type="SAM" id="MobiDB-lite"/>
    </source>
</evidence>
<comment type="similarity">
    <text evidence="11">Belongs to the ZNF598/HEL2 family.</text>
</comment>
<comment type="caution">
    <text evidence="15">The sequence shown here is derived from an EMBL/GenBank/DDBJ whole genome shotgun (WGS) entry which is preliminary data.</text>
</comment>
<dbReference type="Gene3D" id="3.30.40.10">
    <property type="entry name" value="Zinc/RING finger domain, C3HC4 (zinc finger)"/>
    <property type="match status" value="1"/>
</dbReference>
<comment type="subcellular location">
    <subcellularLocation>
        <location evidence="2">Cytoplasm</location>
    </subcellularLocation>
</comment>
<dbReference type="SMART" id="SM00355">
    <property type="entry name" value="ZnF_C2H2"/>
    <property type="match status" value="4"/>
</dbReference>
<evidence type="ECO:0000256" key="1">
    <source>
        <dbReference type="ARBA" id="ARBA00000900"/>
    </source>
</evidence>
<dbReference type="GO" id="GO:0005737">
    <property type="term" value="C:cytoplasm"/>
    <property type="evidence" value="ECO:0007669"/>
    <property type="project" value="UniProtKB-SubCell"/>
</dbReference>
<dbReference type="InterPro" id="IPR001841">
    <property type="entry name" value="Znf_RING"/>
</dbReference>
<comment type="catalytic activity">
    <reaction evidence="1">
        <text>S-ubiquitinyl-[E2 ubiquitin-conjugating enzyme]-L-cysteine + [acceptor protein]-L-lysine = [E2 ubiquitin-conjugating enzyme]-L-cysteine + N(6)-ubiquitinyl-[acceptor protein]-L-lysine.</text>
        <dbReference type="EC" id="2.3.2.27"/>
    </reaction>
</comment>
<evidence type="ECO:0000256" key="6">
    <source>
        <dbReference type="ARBA" id="ARBA00022553"/>
    </source>
</evidence>
<dbReference type="GO" id="GO:0061630">
    <property type="term" value="F:ubiquitin protein ligase activity"/>
    <property type="evidence" value="ECO:0007669"/>
    <property type="project" value="UniProtKB-EC"/>
</dbReference>
<dbReference type="GO" id="GO:0072344">
    <property type="term" value="P:rescue of stalled ribosome"/>
    <property type="evidence" value="ECO:0007669"/>
    <property type="project" value="InterPro"/>
</dbReference>
<dbReference type="InterPro" id="IPR013083">
    <property type="entry name" value="Znf_RING/FYVE/PHD"/>
</dbReference>
<dbReference type="GO" id="GO:0043022">
    <property type="term" value="F:ribosome binding"/>
    <property type="evidence" value="ECO:0007669"/>
    <property type="project" value="TreeGrafter"/>
</dbReference>
<keyword evidence="10" id="KW-0862">Zinc</keyword>